<feature type="region of interest" description="Disordered" evidence="1">
    <location>
        <begin position="31"/>
        <end position="108"/>
    </location>
</feature>
<evidence type="ECO:0000313" key="2">
    <source>
        <dbReference type="EMBL" id="KGL79682.1"/>
    </source>
</evidence>
<feature type="non-terminal residue" evidence="2">
    <location>
        <position position="108"/>
    </location>
</feature>
<evidence type="ECO:0000256" key="1">
    <source>
        <dbReference type="SAM" id="MobiDB-lite"/>
    </source>
</evidence>
<dbReference type="AlphaFoldDB" id="A0A099ZD48"/>
<name>A0A099ZD48_TINGU</name>
<reference evidence="2 3" key="1">
    <citation type="submission" date="2014-06" db="EMBL/GenBank/DDBJ databases">
        <title>Genome evolution of avian class.</title>
        <authorList>
            <person name="Zhang G."/>
            <person name="Li C."/>
        </authorList>
    </citation>
    <scope>NUCLEOTIDE SEQUENCE [LARGE SCALE GENOMIC DNA]</scope>
    <source>
        <strain evidence="2">BGI_N309</strain>
    </source>
</reference>
<organism evidence="2 3">
    <name type="scientific">Tinamus guttatus</name>
    <name type="common">White-throated tinamou</name>
    <dbReference type="NCBI Taxonomy" id="94827"/>
    <lineage>
        <taxon>Eukaryota</taxon>
        <taxon>Metazoa</taxon>
        <taxon>Chordata</taxon>
        <taxon>Craniata</taxon>
        <taxon>Vertebrata</taxon>
        <taxon>Euteleostomi</taxon>
        <taxon>Archelosauria</taxon>
        <taxon>Archosauria</taxon>
        <taxon>Dinosauria</taxon>
        <taxon>Saurischia</taxon>
        <taxon>Theropoda</taxon>
        <taxon>Coelurosauria</taxon>
        <taxon>Aves</taxon>
        <taxon>Palaeognathae</taxon>
        <taxon>Tinamiformes</taxon>
        <taxon>Tinamidae</taxon>
        <taxon>Tinamus</taxon>
    </lineage>
</organism>
<evidence type="ECO:0000313" key="3">
    <source>
        <dbReference type="Proteomes" id="UP000053641"/>
    </source>
</evidence>
<keyword evidence="3" id="KW-1185">Reference proteome</keyword>
<dbReference type="Proteomes" id="UP000053641">
    <property type="component" value="Unassembled WGS sequence"/>
</dbReference>
<proteinExistence type="predicted"/>
<sequence length="108" mass="11975">APMPEDKLMSKYNCTISEVTIRNLQPEKNPIHMLSAGKSGSECRNLGLHPPSPRISEKRPAQGEKKLWPEKVKKEGSLSPSLHRANELGSMENITLKRPGKLAPLEIP</sequence>
<gene>
    <name evidence="2" type="ORF">N309_13646</name>
</gene>
<accession>A0A099ZD48</accession>
<feature type="compositionally biased region" description="Basic and acidic residues" evidence="1">
    <location>
        <begin position="55"/>
        <end position="76"/>
    </location>
</feature>
<dbReference type="EMBL" id="KL892379">
    <property type="protein sequence ID" value="KGL79682.1"/>
    <property type="molecule type" value="Genomic_DNA"/>
</dbReference>
<protein>
    <submittedName>
        <fullName evidence="2">Uncharacterized protein</fullName>
    </submittedName>
</protein>
<feature type="non-terminal residue" evidence="2">
    <location>
        <position position="1"/>
    </location>
</feature>